<dbReference type="Proteomes" id="UP001551584">
    <property type="component" value="Unassembled WGS sequence"/>
</dbReference>
<accession>A0ABV3EJH4</accession>
<organism evidence="1 2">
    <name type="scientific">Streptomyces chilikensis</name>
    <dbReference type="NCBI Taxonomy" id="1194079"/>
    <lineage>
        <taxon>Bacteria</taxon>
        <taxon>Bacillati</taxon>
        <taxon>Actinomycetota</taxon>
        <taxon>Actinomycetes</taxon>
        <taxon>Kitasatosporales</taxon>
        <taxon>Streptomycetaceae</taxon>
        <taxon>Streptomyces</taxon>
    </lineage>
</organism>
<evidence type="ECO:0000313" key="1">
    <source>
        <dbReference type="EMBL" id="MEU9576337.1"/>
    </source>
</evidence>
<keyword evidence="2" id="KW-1185">Reference proteome</keyword>
<gene>
    <name evidence="1" type="ORF">AB0D95_03435</name>
</gene>
<dbReference type="EMBL" id="JBEZNA010000004">
    <property type="protein sequence ID" value="MEU9576337.1"/>
    <property type="molecule type" value="Genomic_DNA"/>
</dbReference>
<evidence type="ECO:0008006" key="3">
    <source>
        <dbReference type="Google" id="ProtNLM"/>
    </source>
</evidence>
<evidence type="ECO:0000313" key="2">
    <source>
        <dbReference type="Proteomes" id="UP001551584"/>
    </source>
</evidence>
<dbReference type="RefSeq" id="WP_359268493.1">
    <property type="nucleotide sequence ID" value="NZ_JBEZNA010000004.1"/>
</dbReference>
<sequence>MTVTTGAERRLASRHWLLAAAPDRSTACQEWQSQGVALLRTGGIFAAARLSGRLVRAAAQADDHDGVDSYLREVLDGPVFHDRRGDRYYALVPSSTATAWPTCPDTDVLGRDTFVGIPDVTATEPTDTTACYWCVPVESAGTLCDPSLVAQVAAAGLRRLADEAQTPTAKPTP</sequence>
<protein>
    <recommendedName>
        <fullName evidence="3">DNA primase/polymerase bifunctional N-terminal domain-containing protein</fullName>
    </recommendedName>
</protein>
<proteinExistence type="predicted"/>
<comment type="caution">
    <text evidence="1">The sequence shown here is derived from an EMBL/GenBank/DDBJ whole genome shotgun (WGS) entry which is preliminary data.</text>
</comment>
<name>A0ABV3EJH4_9ACTN</name>
<reference evidence="1 2" key="1">
    <citation type="submission" date="2024-06" db="EMBL/GenBank/DDBJ databases">
        <title>The Natural Products Discovery Center: Release of the First 8490 Sequenced Strains for Exploring Actinobacteria Biosynthetic Diversity.</title>
        <authorList>
            <person name="Kalkreuter E."/>
            <person name="Kautsar S.A."/>
            <person name="Yang D."/>
            <person name="Bader C.D."/>
            <person name="Teijaro C.N."/>
            <person name="Fluegel L."/>
            <person name="Davis C.M."/>
            <person name="Simpson J.R."/>
            <person name="Lauterbach L."/>
            <person name="Steele A.D."/>
            <person name="Gui C."/>
            <person name="Meng S."/>
            <person name="Li G."/>
            <person name="Viehrig K."/>
            <person name="Ye F."/>
            <person name="Su P."/>
            <person name="Kiefer A.F."/>
            <person name="Nichols A."/>
            <person name="Cepeda A.J."/>
            <person name="Yan W."/>
            <person name="Fan B."/>
            <person name="Jiang Y."/>
            <person name="Adhikari A."/>
            <person name="Zheng C.-J."/>
            <person name="Schuster L."/>
            <person name="Cowan T.M."/>
            <person name="Smanski M.J."/>
            <person name="Chevrette M.G."/>
            <person name="De Carvalho L.P.S."/>
            <person name="Shen B."/>
        </authorList>
    </citation>
    <scope>NUCLEOTIDE SEQUENCE [LARGE SCALE GENOMIC DNA]</scope>
    <source>
        <strain evidence="1 2">NPDC048117</strain>
    </source>
</reference>